<name>A0ABV7LDJ7_9HYPH</name>
<accession>A0ABV7LDJ7</accession>
<proteinExistence type="predicted"/>
<protein>
    <submittedName>
        <fullName evidence="2">Uncharacterized protein</fullName>
    </submittedName>
</protein>
<dbReference type="RefSeq" id="WP_376830339.1">
    <property type="nucleotide sequence ID" value="NZ_JBHLWR010000006.1"/>
</dbReference>
<evidence type="ECO:0000313" key="3">
    <source>
        <dbReference type="Proteomes" id="UP001595536"/>
    </source>
</evidence>
<keyword evidence="3" id="KW-1185">Reference proteome</keyword>
<gene>
    <name evidence="2" type="ORF">ACFOEX_05870</name>
</gene>
<organism evidence="2 3">
    <name type="scientific">Camelimonas abortus</name>
    <dbReference type="NCBI Taxonomy" id="1017184"/>
    <lineage>
        <taxon>Bacteria</taxon>
        <taxon>Pseudomonadati</taxon>
        <taxon>Pseudomonadota</taxon>
        <taxon>Alphaproteobacteria</taxon>
        <taxon>Hyphomicrobiales</taxon>
        <taxon>Chelatococcaceae</taxon>
        <taxon>Camelimonas</taxon>
    </lineage>
</organism>
<reference evidence="3" key="1">
    <citation type="journal article" date="2019" name="Int. J. Syst. Evol. Microbiol.">
        <title>The Global Catalogue of Microorganisms (GCM) 10K type strain sequencing project: providing services to taxonomists for standard genome sequencing and annotation.</title>
        <authorList>
            <consortium name="The Broad Institute Genomics Platform"/>
            <consortium name="The Broad Institute Genome Sequencing Center for Infectious Disease"/>
            <person name="Wu L."/>
            <person name="Ma J."/>
        </authorList>
    </citation>
    <scope>NUCLEOTIDE SEQUENCE [LARGE SCALE GENOMIC DNA]</scope>
    <source>
        <strain evidence="3">CCM 7941</strain>
    </source>
</reference>
<dbReference type="EMBL" id="JBHRUV010000023">
    <property type="protein sequence ID" value="MFC3265882.1"/>
    <property type="molecule type" value="Genomic_DNA"/>
</dbReference>
<comment type="caution">
    <text evidence="2">The sequence shown here is derived from an EMBL/GenBank/DDBJ whole genome shotgun (WGS) entry which is preliminary data.</text>
</comment>
<evidence type="ECO:0000256" key="1">
    <source>
        <dbReference type="SAM" id="MobiDB-lite"/>
    </source>
</evidence>
<feature type="region of interest" description="Disordered" evidence="1">
    <location>
        <begin position="1"/>
        <end position="20"/>
    </location>
</feature>
<dbReference type="Proteomes" id="UP001595536">
    <property type="component" value="Unassembled WGS sequence"/>
</dbReference>
<sequence length="93" mass="9414">MPVSTAPGAAAPPGSARPSGARGAVIIEIADLAAGILAADGAGYRFHAAGPRFAALDGRIFRSAGEAERAARHVLTARKRVSGVAAPEREARR</sequence>
<evidence type="ECO:0000313" key="2">
    <source>
        <dbReference type="EMBL" id="MFC3265882.1"/>
    </source>
</evidence>